<organism evidence="7 8">
    <name type="scientific">Xanthomonas boreopolis</name>
    <dbReference type="NCBI Taxonomy" id="86183"/>
    <lineage>
        <taxon>Bacteria</taxon>
        <taxon>Pseudomonadati</taxon>
        <taxon>Pseudomonadota</taxon>
        <taxon>Gammaproteobacteria</taxon>
        <taxon>Lysobacterales</taxon>
        <taxon>Lysobacteraceae</taxon>
        <taxon>Xanthomonas</taxon>
    </lineage>
</organism>
<comment type="caution">
    <text evidence="7">The sequence shown here is derived from an EMBL/GenBank/DDBJ whole genome shotgun (WGS) entry which is preliminary data.</text>
</comment>
<reference evidence="7" key="1">
    <citation type="journal article" date="2014" name="Int. J. Syst. Evol. Microbiol.">
        <title>Complete genome sequence of Corynebacterium casei LMG S-19264T (=DSM 44701T), isolated from a smear-ripened cheese.</title>
        <authorList>
            <consortium name="US DOE Joint Genome Institute (JGI-PGF)"/>
            <person name="Walter F."/>
            <person name="Albersmeier A."/>
            <person name="Kalinowski J."/>
            <person name="Ruckert C."/>
        </authorList>
    </citation>
    <scope>NUCLEOTIDE SEQUENCE</scope>
    <source>
        <strain evidence="7">JCM 13306</strain>
    </source>
</reference>
<evidence type="ECO:0000256" key="4">
    <source>
        <dbReference type="ARBA" id="ARBA00023136"/>
    </source>
</evidence>
<dbReference type="PANTHER" id="PTHR37422:SF23">
    <property type="entry name" value="TEICHURONIC ACID BIOSYNTHESIS PROTEIN TUAE"/>
    <property type="match status" value="1"/>
</dbReference>
<feature type="transmembrane region" description="Helical" evidence="5">
    <location>
        <begin position="397"/>
        <end position="415"/>
    </location>
</feature>
<proteinExistence type="predicted"/>
<evidence type="ECO:0000313" key="7">
    <source>
        <dbReference type="EMBL" id="GHH58663.1"/>
    </source>
</evidence>
<evidence type="ECO:0000313" key="8">
    <source>
        <dbReference type="Proteomes" id="UP000623958"/>
    </source>
</evidence>
<keyword evidence="4 5" id="KW-0472">Membrane</keyword>
<dbReference type="GO" id="GO:0016020">
    <property type="term" value="C:membrane"/>
    <property type="evidence" value="ECO:0007669"/>
    <property type="project" value="UniProtKB-SubCell"/>
</dbReference>
<feature type="transmembrane region" description="Helical" evidence="5">
    <location>
        <begin position="204"/>
        <end position="221"/>
    </location>
</feature>
<dbReference type="Proteomes" id="UP000623958">
    <property type="component" value="Unassembled WGS sequence"/>
</dbReference>
<keyword evidence="3 5" id="KW-1133">Transmembrane helix</keyword>
<comment type="subcellular location">
    <subcellularLocation>
        <location evidence="1">Membrane</location>
        <topology evidence="1">Multi-pass membrane protein</topology>
    </subcellularLocation>
</comment>
<sequence>MMLFESRPSDAATLAQGGSRVAVGVAEFGLFALGATSLAMPGGLLPFGLCLLGSSLLAFGALRCGARAMGQPLRWMTWLALVVMAMALVSVALFEHGLRDVDNRSRFIVLPWAAIWAYSLRPRLVWLWWGALAGIAGALALALWQVLDGAPRAEGWTNAIVFADVVLVLMMLAVFCRPHGRWPLLVLALLAGCVTIVLSGSRGVWLGLLCLLVVVAWNARWRNGRSRLLVLSGAAVLAATLVLTVPGLSRQMRLVELQSDVQRMEHGDVDSSAGARLELWHVAYEEFLAHPLTGIGIGHFDDAMRAQPACRADPGLEYCNLGHAHNDLAEWSATQGVPGLLLLVGVYGLPLLLLLRLHRARGPSPRFRGAAAAGAMVVIGYVLCGMTQSMFAHHLTAGLYVSLVGLLAGLALREVHDRRAAARAPNL</sequence>
<evidence type="ECO:0000256" key="5">
    <source>
        <dbReference type="SAM" id="Phobius"/>
    </source>
</evidence>
<dbReference type="Pfam" id="PF04932">
    <property type="entry name" value="Wzy_C"/>
    <property type="match status" value="1"/>
</dbReference>
<feature type="transmembrane region" description="Helical" evidence="5">
    <location>
        <begin position="369"/>
        <end position="391"/>
    </location>
</feature>
<feature type="transmembrane region" description="Helical" evidence="5">
    <location>
        <begin position="156"/>
        <end position="175"/>
    </location>
</feature>
<feature type="transmembrane region" description="Helical" evidence="5">
    <location>
        <begin position="182"/>
        <end position="198"/>
    </location>
</feature>
<evidence type="ECO:0000256" key="2">
    <source>
        <dbReference type="ARBA" id="ARBA00022692"/>
    </source>
</evidence>
<evidence type="ECO:0000259" key="6">
    <source>
        <dbReference type="Pfam" id="PF04932"/>
    </source>
</evidence>
<dbReference type="EMBL" id="BNBA01000032">
    <property type="protein sequence ID" value="GHH58663.1"/>
    <property type="molecule type" value="Genomic_DNA"/>
</dbReference>
<dbReference type="PANTHER" id="PTHR37422">
    <property type="entry name" value="TEICHURONIC ACID BIOSYNTHESIS PROTEIN TUAE"/>
    <property type="match status" value="1"/>
</dbReference>
<evidence type="ECO:0000256" key="1">
    <source>
        <dbReference type="ARBA" id="ARBA00004141"/>
    </source>
</evidence>
<dbReference type="InterPro" id="IPR007016">
    <property type="entry name" value="O-antigen_ligase-rel_domated"/>
</dbReference>
<reference evidence="7" key="2">
    <citation type="submission" date="2020-09" db="EMBL/GenBank/DDBJ databases">
        <authorList>
            <person name="Sun Q."/>
            <person name="Ohkuma M."/>
        </authorList>
    </citation>
    <scope>NUCLEOTIDE SEQUENCE</scope>
    <source>
        <strain evidence="7">JCM 13306</strain>
    </source>
</reference>
<dbReference type="InterPro" id="IPR051533">
    <property type="entry name" value="WaaL-like"/>
</dbReference>
<feature type="transmembrane region" description="Helical" evidence="5">
    <location>
        <begin position="21"/>
        <end position="40"/>
    </location>
</feature>
<feature type="domain" description="O-antigen ligase-related" evidence="6">
    <location>
        <begin position="188"/>
        <end position="344"/>
    </location>
</feature>
<feature type="transmembrane region" description="Helical" evidence="5">
    <location>
        <begin position="127"/>
        <end position="144"/>
    </location>
</feature>
<evidence type="ECO:0000256" key="3">
    <source>
        <dbReference type="ARBA" id="ARBA00022989"/>
    </source>
</evidence>
<dbReference type="AlphaFoldDB" id="A0A919FA90"/>
<keyword evidence="8" id="KW-1185">Reference proteome</keyword>
<accession>A0A919FA90</accession>
<feature type="transmembrane region" description="Helical" evidence="5">
    <location>
        <begin position="337"/>
        <end position="357"/>
    </location>
</feature>
<gene>
    <name evidence="7" type="ORF">GCM10009090_31780</name>
</gene>
<protein>
    <submittedName>
        <fullName evidence="7">Polymerase</fullName>
    </submittedName>
</protein>
<name>A0A919FA90_9XANT</name>
<feature type="transmembrane region" description="Helical" evidence="5">
    <location>
        <begin position="228"/>
        <end position="248"/>
    </location>
</feature>
<keyword evidence="2 5" id="KW-0812">Transmembrane</keyword>
<dbReference type="RefSeq" id="WP_434026420.1">
    <property type="nucleotide sequence ID" value="NZ_BNBA01000032.1"/>
</dbReference>
<feature type="transmembrane region" description="Helical" evidence="5">
    <location>
        <begin position="78"/>
        <end position="98"/>
    </location>
</feature>